<proteinExistence type="predicted"/>
<gene>
    <name evidence="1" type="ORF">NRP21_01420</name>
</gene>
<dbReference type="RefSeq" id="WP_257714379.1">
    <property type="nucleotide sequence ID" value="NZ_JANJOU010000001.1"/>
</dbReference>
<comment type="caution">
    <text evidence="1">The sequence shown here is derived from an EMBL/GenBank/DDBJ whole genome shotgun (WGS) entry which is preliminary data.</text>
</comment>
<name>A0ABT1WXZ8_9PROT</name>
<sequence length="80" mass="9358">MTSDDPRPLPSGPEQLDAMLEELIARFNERDLERVLLRDVGLSLIQRLASPEEVEGIAARWRDRWRETVRLESMPMRRQG</sequence>
<protein>
    <submittedName>
        <fullName evidence="1">Uncharacterized protein</fullName>
    </submittedName>
</protein>
<evidence type="ECO:0000313" key="2">
    <source>
        <dbReference type="Proteomes" id="UP001524642"/>
    </source>
</evidence>
<dbReference type="Proteomes" id="UP001524642">
    <property type="component" value="Unassembled WGS sequence"/>
</dbReference>
<reference evidence="1 2" key="1">
    <citation type="submission" date="2022-06" db="EMBL/GenBank/DDBJ databases">
        <title>Roseomonas CN29.</title>
        <authorList>
            <person name="Cheng Y."/>
            <person name="He X."/>
        </authorList>
    </citation>
    <scope>NUCLEOTIDE SEQUENCE [LARGE SCALE GENOMIC DNA]</scope>
    <source>
        <strain evidence="1 2">CN29</strain>
    </source>
</reference>
<accession>A0ABT1WXZ8</accession>
<organism evidence="1 2">
    <name type="scientific">Roseomonas populi</name>
    <dbReference type="NCBI Taxonomy" id="3121582"/>
    <lineage>
        <taxon>Bacteria</taxon>
        <taxon>Pseudomonadati</taxon>
        <taxon>Pseudomonadota</taxon>
        <taxon>Alphaproteobacteria</taxon>
        <taxon>Acetobacterales</taxon>
        <taxon>Roseomonadaceae</taxon>
        <taxon>Roseomonas</taxon>
    </lineage>
</organism>
<evidence type="ECO:0000313" key="1">
    <source>
        <dbReference type="EMBL" id="MCR0980705.1"/>
    </source>
</evidence>
<dbReference type="EMBL" id="JANJOU010000001">
    <property type="protein sequence ID" value="MCR0980705.1"/>
    <property type="molecule type" value="Genomic_DNA"/>
</dbReference>
<keyword evidence="2" id="KW-1185">Reference proteome</keyword>